<evidence type="ECO:0000313" key="8">
    <source>
        <dbReference type="EMBL" id="NGO76696.1"/>
    </source>
</evidence>
<dbReference type="AlphaFoldDB" id="A0A6G4XGL0"/>
<reference evidence="8 9" key="1">
    <citation type="submission" date="2020-02" db="EMBL/GenBank/DDBJ databases">
        <title>Whole-genome analyses of novel actinobacteria.</title>
        <authorList>
            <person name="Sahin N."/>
            <person name="Tokatli A."/>
        </authorList>
    </citation>
    <scope>NUCLEOTIDE SEQUENCE [LARGE SCALE GENOMIC DNA]</scope>
    <source>
        <strain evidence="8 9">YC504</strain>
    </source>
</reference>
<dbReference type="InterPro" id="IPR000515">
    <property type="entry name" value="MetI-like"/>
</dbReference>
<feature type="domain" description="ABC transmembrane type-1" evidence="7">
    <location>
        <begin position="89"/>
        <end position="304"/>
    </location>
</feature>
<keyword evidence="4 5" id="KW-0472">Membrane</keyword>
<sequence>MSVPQQRPRSASGSPGFLKRSQPRYGEKVIKVLLVAAALVSVLTTVGIVIALVPPTSDFFGEVGLGEFLTGTEWSALFNPPEFGVLPLVGATLLITLIALVVAVPLGLGAAIYLSEYASSRTRTVFKPVLEVLAGIPTVVYGFFALKAITPFLRDNWWFDQPPQIFNALSAGFVMGIMIIPTVASLSEDAMAAVPHALRDGAFALGSSRMQVSTRVVFPAALSGIVAAVVLGISRAIGETMIVAIAAGLRPQLSWNPLEGMQTMTAFIAAAGIGDVPVGSTGYKTIFAVGSLLFVMTLVMNLISIRLVRKYREVYE</sequence>
<evidence type="ECO:0000256" key="3">
    <source>
        <dbReference type="ARBA" id="ARBA00022989"/>
    </source>
</evidence>
<comment type="caution">
    <text evidence="8">The sequence shown here is derived from an EMBL/GenBank/DDBJ whole genome shotgun (WGS) entry which is preliminary data.</text>
</comment>
<feature type="transmembrane region" description="Helical" evidence="5">
    <location>
        <begin position="216"/>
        <end position="237"/>
    </location>
</feature>
<dbReference type="GO" id="GO:0006817">
    <property type="term" value="P:phosphate ion transport"/>
    <property type="evidence" value="ECO:0007669"/>
    <property type="project" value="UniProtKB-KW"/>
</dbReference>
<comment type="similarity">
    <text evidence="6">Belongs to the binding-protein-dependent transport system permease family. CysTW subfamily.</text>
</comment>
<evidence type="ECO:0000256" key="2">
    <source>
        <dbReference type="ARBA" id="ARBA00022692"/>
    </source>
</evidence>
<dbReference type="GO" id="GO:0005315">
    <property type="term" value="F:phosphate transmembrane transporter activity"/>
    <property type="evidence" value="ECO:0007669"/>
    <property type="project" value="InterPro"/>
</dbReference>
<feature type="transmembrane region" description="Helical" evidence="5">
    <location>
        <begin position="165"/>
        <end position="186"/>
    </location>
</feature>
<evidence type="ECO:0000256" key="1">
    <source>
        <dbReference type="ARBA" id="ARBA00004141"/>
    </source>
</evidence>
<feature type="transmembrane region" description="Helical" evidence="5">
    <location>
        <begin position="29"/>
        <end position="53"/>
    </location>
</feature>
<keyword evidence="6" id="KW-1003">Cell membrane</keyword>
<dbReference type="NCBIfam" id="TIGR02138">
    <property type="entry name" value="phosphate_pstC"/>
    <property type="match status" value="1"/>
</dbReference>
<dbReference type="EMBL" id="JAAKZW010000043">
    <property type="protein sequence ID" value="NGO76696.1"/>
    <property type="molecule type" value="Genomic_DNA"/>
</dbReference>
<keyword evidence="2 5" id="KW-0812">Transmembrane</keyword>
<evidence type="ECO:0000256" key="6">
    <source>
        <dbReference type="RuleBase" id="RU363054"/>
    </source>
</evidence>
<comment type="subcellular location">
    <subcellularLocation>
        <location evidence="5">Cell membrane</location>
        <topology evidence="5">Multi-pass membrane protein</topology>
    </subcellularLocation>
    <subcellularLocation>
        <location evidence="1">Membrane</location>
        <topology evidence="1">Multi-pass membrane protein</topology>
    </subcellularLocation>
</comment>
<feature type="transmembrane region" description="Helical" evidence="5">
    <location>
        <begin position="125"/>
        <end position="145"/>
    </location>
</feature>
<dbReference type="RefSeq" id="WP_165332191.1">
    <property type="nucleotide sequence ID" value="NZ_JAAKZW010000043.1"/>
</dbReference>
<name>A0A6G4XGL0_9ACTN</name>
<proteinExistence type="inferred from homology"/>
<dbReference type="PANTHER" id="PTHR42727">
    <property type="entry name" value="PHOSPHATE TRANSPORT SYSTEM PERMEASE PROTEIN"/>
    <property type="match status" value="1"/>
</dbReference>
<dbReference type="CDD" id="cd06261">
    <property type="entry name" value="TM_PBP2"/>
    <property type="match status" value="1"/>
</dbReference>
<keyword evidence="6" id="KW-0592">Phosphate transport</keyword>
<dbReference type="InterPro" id="IPR011864">
    <property type="entry name" value="Phosphate_PstC"/>
</dbReference>
<dbReference type="Gene3D" id="1.10.3720.10">
    <property type="entry name" value="MetI-like"/>
    <property type="match status" value="1"/>
</dbReference>
<comment type="function">
    <text evidence="6">Part of the binding-protein-dependent transport system for phosphate; probably responsible for the translocation of the substrate across the membrane.</text>
</comment>
<gene>
    <name evidence="8" type="primary">pstC</name>
    <name evidence="8" type="ORF">G6045_13610</name>
</gene>
<evidence type="ECO:0000313" key="9">
    <source>
        <dbReference type="Proteomes" id="UP000481109"/>
    </source>
</evidence>
<feature type="transmembrane region" description="Helical" evidence="5">
    <location>
        <begin position="286"/>
        <end position="308"/>
    </location>
</feature>
<dbReference type="GO" id="GO:0005886">
    <property type="term" value="C:plasma membrane"/>
    <property type="evidence" value="ECO:0007669"/>
    <property type="project" value="UniProtKB-SubCell"/>
</dbReference>
<dbReference type="PANTHER" id="PTHR42727:SF1">
    <property type="entry name" value="PHOSPHATE TRANSPORT SYSTEM PERMEASE"/>
    <property type="match status" value="1"/>
</dbReference>
<feature type="transmembrane region" description="Helical" evidence="5">
    <location>
        <begin position="88"/>
        <end position="113"/>
    </location>
</feature>
<evidence type="ECO:0000256" key="4">
    <source>
        <dbReference type="ARBA" id="ARBA00023136"/>
    </source>
</evidence>
<evidence type="ECO:0000259" key="7">
    <source>
        <dbReference type="PROSITE" id="PS50928"/>
    </source>
</evidence>
<keyword evidence="5" id="KW-0813">Transport</keyword>
<keyword evidence="3 5" id="KW-1133">Transmembrane helix</keyword>
<keyword evidence="9" id="KW-1185">Reference proteome</keyword>
<dbReference type="Pfam" id="PF00528">
    <property type="entry name" value="BPD_transp_1"/>
    <property type="match status" value="1"/>
</dbReference>
<protein>
    <recommendedName>
        <fullName evidence="6">Phosphate transport system permease protein</fullName>
    </recommendedName>
</protein>
<dbReference type="PROSITE" id="PS50928">
    <property type="entry name" value="ABC_TM1"/>
    <property type="match status" value="1"/>
</dbReference>
<evidence type="ECO:0000256" key="5">
    <source>
        <dbReference type="RuleBase" id="RU363032"/>
    </source>
</evidence>
<dbReference type="InterPro" id="IPR035906">
    <property type="entry name" value="MetI-like_sf"/>
</dbReference>
<dbReference type="SUPFAM" id="SSF161098">
    <property type="entry name" value="MetI-like"/>
    <property type="match status" value="1"/>
</dbReference>
<dbReference type="Proteomes" id="UP000481109">
    <property type="component" value="Unassembled WGS sequence"/>
</dbReference>
<organism evidence="8 9">
    <name type="scientific">Streptomyces mesophilus</name>
    <dbReference type="NCBI Taxonomy" id="1775132"/>
    <lineage>
        <taxon>Bacteria</taxon>
        <taxon>Bacillati</taxon>
        <taxon>Actinomycetota</taxon>
        <taxon>Actinomycetes</taxon>
        <taxon>Kitasatosporales</taxon>
        <taxon>Streptomycetaceae</taxon>
        <taxon>Streptomyces</taxon>
    </lineage>
</organism>
<accession>A0A6G4XGL0</accession>